<dbReference type="Proteomes" id="UP000037505">
    <property type="component" value="Unassembled WGS sequence"/>
</dbReference>
<evidence type="ECO:0000256" key="2">
    <source>
        <dbReference type="ARBA" id="ARBA00023054"/>
    </source>
</evidence>
<organism evidence="6 7">
    <name type="scientific">Aspergillus nomiae NRRL (strain ATCC 15546 / NRRL 13137 / CBS 260.88 / M93)</name>
    <dbReference type="NCBI Taxonomy" id="1509407"/>
    <lineage>
        <taxon>Eukaryota</taxon>
        <taxon>Fungi</taxon>
        <taxon>Dikarya</taxon>
        <taxon>Ascomycota</taxon>
        <taxon>Pezizomycotina</taxon>
        <taxon>Eurotiomycetes</taxon>
        <taxon>Eurotiomycetidae</taxon>
        <taxon>Eurotiales</taxon>
        <taxon>Aspergillaceae</taxon>
        <taxon>Aspergillus</taxon>
        <taxon>Aspergillus subgen. Circumdati</taxon>
    </lineage>
</organism>
<dbReference type="GO" id="GO:0005739">
    <property type="term" value="C:mitochondrion"/>
    <property type="evidence" value="ECO:0007669"/>
    <property type="project" value="TreeGrafter"/>
</dbReference>
<feature type="coiled-coil region" evidence="3">
    <location>
        <begin position="151"/>
        <end position="185"/>
    </location>
</feature>
<evidence type="ECO:0000256" key="1">
    <source>
        <dbReference type="ARBA" id="ARBA00007584"/>
    </source>
</evidence>
<name>A0A0L1IZK0_ASPN3</name>
<dbReference type="AlphaFoldDB" id="A0A0L1IZK0"/>
<protein>
    <submittedName>
        <fullName evidence="6">OPA3 domain protein</fullName>
    </submittedName>
</protein>
<dbReference type="InterPro" id="IPR010754">
    <property type="entry name" value="OPA3-like"/>
</dbReference>
<dbReference type="GO" id="GO:0019216">
    <property type="term" value="P:regulation of lipid metabolic process"/>
    <property type="evidence" value="ECO:0007669"/>
    <property type="project" value="TreeGrafter"/>
</dbReference>
<evidence type="ECO:0000256" key="4">
    <source>
        <dbReference type="SAM" id="MobiDB-lite"/>
    </source>
</evidence>
<keyword evidence="5" id="KW-1133">Transmembrane helix</keyword>
<gene>
    <name evidence="6" type="ORF">ANOM_006421</name>
</gene>
<feature type="region of interest" description="Disordered" evidence="4">
    <location>
        <begin position="250"/>
        <end position="282"/>
    </location>
</feature>
<keyword evidence="7" id="KW-1185">Reference proteome</keyword>
<evidence type="ECO:0000313" key="7">
    <source>
        <dbReference type="Proteomes" id="UP000037505"/>
    </source>
</evidence>
<dbReference type="STRING" id="1509407.A0A0L1IZK0"/>
<evidence type="ECO:0000313" key="6">
    <source>
        <dbReference type="EMBL" id="KNG84924.1"/>
    </source>
</evidence>
<comment type="similarity">
    <text evidence="1">Belongs to the OPA3 family.</text>
</comment>
<dbReference type="GeneID" id="26808225"/>
<dbReference type="PANTHER" id="PTHR12499:SF0">
    <property type="entry name" value="OPTIC ATROPHY 3 PROTEIN"/>
    <property type="match status" value="1"/>
</dbReference>
<accession>A0A0L1IZK0</accession>
<dbReference type="EMBL" id="JNOM01000181">
    <property type="protein sequence ID" value="KNG84924.1"/>
    <property type="molecule type" value="Genomic_DNA"/>
</dbReference>
<keyword evidence="2 3" id="KW-0175">Coiled coil</keyword>
<evidence type="ECO:0000256" key="5">
    <source>
        <dbReference type="SAM" id="Phobius"/>
    </source>
</evidence>
<dbReference type="Pfam" id="PF07047">
    <property type="entry name" value="OPA3"/>
    <property type="match status" value="1"/>
</dbReference>
<comment type="caution">
    <text evidence="6">The sequence shown here is derived from an EMBL/GenBank/DDBJ whole genome shotgun (WGS) entry which is preliminary data.</text>
</comment>
<dbReference type="RefSeq" id="XP_015405847.1">
    <property type="nucleotide sequence ID" value="XM_015551677.1"/>
</dbReference>
<evidence type="ECO:0000256" key="3">
    <source>
        <dbReference type="SAM" id="Coils"/>
    </source>
</evidence>
<feature type="region of interest" description="Disordered" evidence="4">
    <location>
        <begin position="70"/>
        <end position="118"/>
    </location>
</feature>
<feature type="compositionally biased region" description="Basic and acidic residues" evidence="4">
    <location>
        <begin position="84"/>
        <end position="106"/>
    </location>
</feature>
<reference evidence="6 7" key="1">
    <citation type="submission" date="2014-06" db="EMBL/GenBank/DDBJ databases">
        <title>The Genome of the Aflatoxigenic Filamentous Fungus Aspergillus nomius.</title>
        <authorList>
            <person name="Moore M.G."/>
            <person name="Shannon B.M."/>
            <person name="Brian M.M."/>
        </authorList>
    </citation>
    <scope>NUCLEOTIDE SEQUENCE [LARGE SCALE GENOMIC DNA]</scope>
    <source>
        <strain evidence="6 7">NRRL 13137</strain>
    </source>
</reference>
<feature type="transmembrane region" description="Helical" evidence="5">
    <location>
        <begin position="129"/>
        <end position="148"/>
    </location>
</feature>
<dbReference type="OrthoDB" id="2129069at2759"/>
<proteinExistence type="inferred from homology"/>
<keyword evidence="5" id="KW-0812">Transmembrane</keyword>
<dbReference type="PANTHER" id="PTHR12499">
    <property type="entry name" value="OPTIC ATROPHY 3 PROTEIN OPA3"/>
    <property type="match status" value="1"/>
</dbReference>
<keyword evidence="5" id="KW-0472">Membrane</keyword>
<sequence>MSLTLKLSSLAIRTLSKPIANHIKAQAREHERFRKVCVSMAQALHRFDMRLRLGAVRDNAASQKRAAAEAALRKHKPTSPTVKTEAEAKAEEDAVAKAKAAAEEAAKPAPKPHIRPLSESKAIESGATFISETFLFIVAGGLIVFESWRSRRKENTRREDVESRLAELEKSEKAAREALLAVEKELLAQKAKHGELSKSSPRILPREVWDVERQEETKQVEEQGWWALISSYLPVGQTPEQQAESVIRESKKTIPKVPAPVGEVVPAQNPASPDQSLESKKA</sequence>